<name>A0A803NW56_CANSA</name>
<dbReference type="OrthoDB" id="1162579at2759"/>
<dbReference type="AlphaFoldDB" id="A0A803NW56"/>
<dbReference type="EnsemblPlants" id="evm.model.02.2052">
    <property type="protein sequence ID" value="cds.evm.model.02.2052"/>
    <property type="gene ID" value="evm.TU.02.2052"/>
</dbReference>
<reference evidence="2" key="2">
    <citation type="submission" date="2021-03" db="UniProtKB">
        <authorList>
            <consortium name="EnsemblPlants"/>
        </authorList>
    </citation>
    <scope>IDENTIFICATION</scope>
</reference>
<reference evidence="2" key="1">
    <citation type="submission" date="2018-11" db="EMBL/GenBank/DDBJ databases">
        <authorList>
            <person name="Grassa J C."/>
        </authorList>
    </citation>
    <scope>NUCLEOTIDE SEQUENCE [LARGE SCALE GENOMIC DNA]</scope>
</reference>
<dbReference type="Gramene" id="evm.model.02.2052">
    <property type="protein sequence ID" value="cds.evm.model.02.2052"/>
    <property type="gene ID" value="evm.TU.02.2052"/>
</dbReference>
<organism evidence="2 3">
    <name type="scientific">Cannabis sativa</name>
    <name type="common">Hemp</name>
    <name type="synonym">Marijuana</name>
    <dbReference type="NCBI Taxonomy" id="3483"/>
    <lineage>
        <taxon>Eukaryota</taxon>
        <taxon>Viridiplantae</taxon>
        <taxon>Streptophyta</taxon>
        <taxon>Embryophyta</taxon>
        <taxon>Tracheophyta</taxon>
        <taxon>Spermatophyta</taxon>
        <taxon>Magnoliopsida</taxon>
        <taxon>eudicotyledons</taxon>
        <taxon>Gunneridae</taxon>
        <taxon>Pentapetalae</taxon>
        <taxon>rosids</taxon>
        <taxon>fabids</taxon>
        <taxon>Rosales</taxon>
        <taxon>Cannabaceae</taxon>
        <taxon>Cannabis</taxon>
    </lineage>
</organism>
<evidence type="ECO:0000313" key="3">
    <source>
        <dbReference type="Proteomes" id="UP000596661"/>
    </source>
</evidence>
<evidence type="ECO:0008006" key="4">
    <source>
        <dbReference type="Google" id="ProtNLM"/>
    </source>
</evidence>
<proteinExistence type="predicted"/>
<keyword evidence="3" id="KW-1185">Reference proteome</keyword>
<sequence length="163" mass="17874">MDILRKSSSLFTFSKLLFKPHNCTVGFSRITRVSLSTAYERAQKIGGRGDQSESTTYHTENDVVGGRNSEHKIEDESGVTGFVADKAREGAIGATKIAEKMGELASETIDTAWDSANNTTQNVQDTLIATADKNVVDTTEYRSIHDLNNSSLQPNQDHHNPTL</sequence>
<dbReference type="OMA" id="TEYRSIH"/>
<evidence type="ECO:0000256" key="1">
    <source>
        <dbReference type="SAM" id="MobiDB-lite"/>
    </source>
</evidence>
<feature type="region of interest" description="Disordered" evidence="1">
    <location>
        <begin position="44"/>
        <end position="63"/>
    </location>
</feature>
<accession>A0A803NW56</accession>
<evidence type="ECO:0000313" key="2">
    <source>
        <dbReference type="EnsemblPlants" id="cds.evm.model.02.2052"/>
    </source>
</evidence>
<dbReference type="Proteomes" id="UP000596661">
    <property type="component" value="Chromosome 2"/>
</dbReference>
<dbReference type="EMBL" id="UZAU01000230">
    <property type="status" value="NOT_ANNOTATED_CDS"/>
    <property type="molecule type" value="Genomic_DNA"/>
</dbReference>
<protein>
    <recommendedName>
        <fullName evidence="4">Late embryogenesis abundant protein</fullName>
    </recommendedName>
</protein>